<evidence type="ECO:0000256" key="1">
    <source>
        <dbReference type="ARBA" id="ARBA00005051"/>
    </source>
</evidence>
<evidence type="ECO:0000256" key="5">
    <source>
        <dbReference type="ARBA" id="ARBA00022777"/>
    </source>
</evidence>
<evidence type="ECO:0000256" key="6">
    <source>
        <dbReference type="ARBA" id="ARBA00022840"/>
    </source>
</evidence>
<dbReference type="OrthoDB" id="9808041at2"/>
<evidence type="ECO:0000256" key="2">
    <source>
        <dbReference type="ARBA" id="ARBA00013253"/>
    </source>
</evidence>
<dbReference type="EC" id="2.7.6.3" evidence="2"/>
<keyword evidence="3" id="KW-0808">Transferase</keyword>
<keyword evidence="5 9" id="KW-0418">Kinase</keyword>
<dbReference type="CDD" id="cd00483">
    <property type="entry name" value="HPPK"/>
    <property type="match status" value="1"/>
</dbReference>
<sequence>MSSARAIVALGTNLGQRACALERALGALEHLPHTRLEAVSAFYETEPRVVEDQPLFLNACCELHTGLKPLELLDALLGIEEAMGRVRRVRRGPRTIDLDLLFYDDLILNHTRLTLPHPAIAERAFVLVPLNSIAPDLFHPVHQRSVGELLRRCADTGWVRPFGGAERAGDLPTGALKVGG</sequence>
<dbReference type="Pfam" id="PF01288">
    <property type="entry name" value="HPPK"/>
    <property type="match status" value="1"/>
</dbReference>
<protein>
    <recommendedName>
        <fullName evidence="2">2-amino-4-hydroxy-6-hydroxymethyldihydropteridine diphosphokinase</fullName>
        <ecNumber evidence="2">2.7.6.3</ecNumber>
    </recommendedName>
</protein>
<dbReference type="PROSITE" id="PS00794">
    <property type="entry name" value="HPPK"/>
    <property type="match status" value="1"/>
</dbReference>
<dbReference type="AlphaFoldDB" id="A0A328C5C5"/>
<dbReference type="PANTHER" id="PTHR43071:SF1">
    <property type="entry name" value="2-AMINO-4-HYDROXY-6-HYDROXYMETHYLDIHYDROPTERIDINE PYROPHOSPHOKINASE"/>
    <property type="match status" value="1"/>
</dbReference>
<keyword evidence="10" id="KW-1185">Reference proteome</keyword>
<dbReference type="GO" id="GO:0016301">
    <property type="term" value="F:kinase activity"/>
    <property type="evidence" value="ECO:0007669"/>
    <property type="project" value="UniProtKB-KW"/>
</dbReference>
<evidence type="ECO:0000256" key="3">
    <source>
        <dbReference type="ARBA" id="ARBA00022679"/>
    </source>
</evidence>
<dbReference type="UniPathway" id="UPA00077">
    <property type="reaction ID" value="UER00155"/>
</dbReference>
<dbReference type="InterPro" id="IPR035907">
    <property type="entry name" value="Hppk_sf"/>
</dbReference>
<comment type="caution">
    <text evidence="9">The sequence shown here is derived from an EMBL/GenBank/DDBJ whole genome shotgun (WGS) entry which is preliminary data.</text>
</comment>
<dbReference type="InterPro" id="IPR000550">
    <property type="entry name" value="Hppk"/>
</dbReference>
<evidence type="ECO:0000313" key="9">
    <source>
        <dbReference type="EMBL" id="RAL21016.1"/>
    </source>
</evidence>
<dbReference type="PANTHER" id="PTHR43071">
    <property type="entry name" value="2-AMINO-4-HYDROXY-6-HYDROXYMETHYLDIHYDROPTERIDINE PYROPHOSPHOKINASE"/>
    <property type="match status" value="1"/>
</dbReference>
<dbReference type="Gene3D" id="3.30.70.560">
    <property type="entry name" value="7,8-Dihydro-6-hydroxymethylpterin-pyrophosphokinase HPPK"/>
    <property type="match status" value="1"/>
</dbReference>
<gene>
    <name evidence="9" type="primary">folK</name>
    <name evidence="9" type="ORF">DL240_14755</name>
</gene>
<reference evidence="9 10" key="1">
    <citation type="submission" date="2018-05" db="EMBL/GenBank/DDBJ databases">
        <title>Lujinxingia marina gen. nov. sp. nov., a new facultative anaerobic member of the class Deltaproteobacteria, and proposal of Lujinxingaceae fam. nov.</title>
        <authorList>
            <person name="Li C.-M."/>
        </authorList>
    </citation>
    <scope>NUCLEOTIDE SEQUENCE [LARGE SCALE GENOMIC DNA]</scope>
    <source>
        <strain evidence="9 10">B210</strain>
    </source>
</reference>
<dbReference type="SUPFAM" id="SSF55083">
    <property type="entry name" value="6-hydroxymethyl-7,8-dihydropterin pyrophosphokinase, HPPK"/>
    <property type="match status" value="1"/>
</dbReference>
<evidence type="ECO:0000259" key="8">
    <source>
        <dbReference type="PROSITE" id="PS00794"/>
    </source>
</evidence>
<evidence type="ECO:0000256" key="7">
    <source>
        <dbReference type="ARBA" id="ARBA00022909"/>
    </source>
</evidence>
<keyword evidence="4" id="KW-0547">Nucleotide-binding</keyword>
<dbReference type="NCBIfam" id="TIGR01498">
    <property type="entry name" value="folK"/>
    <property type="match status" value="1"/>
</dbReference>
<dbReference type="GO" id="GO:0046656">
    <property type="term" value="P:folic acid biosynthetic process"/>
    <property type="evidence" value="ECO:0007669"/>
    <property type="project" value="UniProtKB-KW"/>
</dbReference>
<organism evidence="9 10">
    <name type="scientific">Lujinxingia litoralis</name>
    <dbReference type="NCBI Taxonomy" id="2211119"/>
    <lineage>
        <taxon>Bacteria</taxon>
        <taxon>Deltaproteobacteria</taxon>
        <taxon>Bradymonadales</taxon>
        <taxon>Lujinxingiaceae</taxon>
        <taxon>Lujinxingia</taxon>
    </lineage>
</organism>
<evidence type="ECO:0000256" key="4">
    <source>
        <dbReference type="ARBA" id="ARBA00022741"/>
    </source>
</evidence>
<dbReference type="GO" id="GO:0046654">
    <property type="term" value="P:tetrahydrofolate biosynthetic process"/>
    <property type="evidence" value="ECO:0007669"/>
    <property type="project" value="UniProtKB-UniPathway"/>
</dbReference>
<keyword evidence="6" id="KW-0067">ATP-binding</keyword>
<dbReference type="Proteomes" id="UP000249169">
    <property type="component" value="Unassembled WGS sequence"/>
</dbReference>
<dbReference type="EMBL" id="QHKO01000007">
    <property type="protein sequence ID" value="RAL21016.1"/>
    <property type="molecule type" value="Genomic_DNA"/>
</dbReference>
<dbReference type="GO" id="GO:0005524">
    <property type="term" value="F:ATP binding"/>
    <property type="evidence" value="ECO:0007669"/>
    <property type="project" value="UniProtKB-KW"/>
</dbReference>
<proteinExistence type="predicted"/>
<dbReference type="GO" id="GO:0003848">
    <property type="term" value="F:2-amino-4-hydroxy-6-hydroxymethyldihydropteridine diphosphokinase activity"/>
    <property type="evidence" value="ECO:0007669"/>
    <property type="project" value="UniProtKB-EC"/>
</dbReference>
<evidence type="ECO:0000313" key="10">
    <source>
        <dbReference type="Proteomes" id="UP000249169"/>
    </source>
</evidence>
<comment type="pathway">
    <text evidence="1">Cofactor biosynthesis; tetrahydrofolate biosynthesis; 2-amino-4-hydroxy-6-hydroxymethyl-7,8-dihydropteridine diphosphate from 7,8-dihydroneopterin triphosphate: step 4/4.</text>
</comment>
<feature type="domain" description="7,8-dihydro-6-hydroxymethylpterin-pyrophosphokinase" evidence="8">
    <location>
        <begin position="90"/>
        <end position="101"/>
    </location>
</feature>
<keyword evidence="7" id="KW-0289">Folate biosynthesis</keyword>
<accession>A0A328C5C5</accession>
<name>A0A328C5C5_9DELT</name>